<dbReference type="HOGENOM" id="CLU_095088_0_0_1"/>
<dbReference type="EMBL" id="KB741211">
    <property type="protein sequence ID" value="ENN72781.1"/>
    <property type="molecule type" value="Genomic_DNA"/>
</dbReference>
<dbReference type="PANTHER" id="PTHR45689">
    <property type="entry name" value="I[[H]] CHANNEL, ISOFORM E"/>
    <property type="match status" value="1"/>
</dbReference>
<dbReference type="InterPro" id="IPR018488">
    <property type="entry name" value="cNMP-bd_CS"/>
</dbReference>
<dbReference type="CDD" id="cd00038">
    <property type="entry name" value="CAP_ED"/>
    <property type="match status" value="1"/>
</dbReference>
<gene>
    <name evidence="3" type="ORF">D910_08257</name>
    <name evidence="2" type="ORF">YQE_10586</name>
</gene>
<dbReference type="SUPFAM" id="SSF51206">
    <property type="entry name" value="cAMP-binding domain-like"/>
    <property type="match status" value="1"/>
</dbReference>
<dbReference type="PROSITE" id="PS50042">
    <property type="entry name" value="CNMP_BINDING_3"/>
    <property type="match status" value="1"/>
</dbReference>
<proteinExistence type="predicted"/>
<dbReference type="OMA" id="HCFFQED"/>
<dbReference type="Pfam" id="PF00027">
    <property type="entry name" value="cNMP_binding"/>
    <property type="match status" value="1"/>
</dbReference>
<dbReference type="Proteomes" id="UP000030742">
    <property type="component" value="Unassembled WGS sequence"/>
</dbReference>
<name>N6TWL1_DENPD</name>
<evidence type="ECO:0000259" key="1">
    <source>
        <dbReference type="PROSITE" id="PS50042"/>
    </source>
</evidence>
<dbReference type="GO" id="GO:0098855">
    <property type="term" value="C:HCN channel complex"/>
    <property type="evidence" value="ECO:0007669"/>
    <property type="project" value="TreeGrafter"/>
</dbReference>
<dbReference type="AlphaFoldDB" id="N6TWL1"/>
<protein>
    <recommendedName>
        <fullName evidence="1">Cyclic nucleotide-binding domain-containing protein</fullName>
    </recommendedName>
</protein>
<dbReference type="OrthoDB" id="2021138at2759"/>
<dbReference type="InterPro" id="IPR014710">
    <property type="entry name" value="RmlC-like_jellyroll"/>
</dbReference>
<dbReference type="InterPro" id="IPR000595">
    <property type="entry name" value="cNMP-bd_dom"/>
</dbReference>
<dbReference type="PROSITE" id="PS00889">
    <property type="entry name" value="CNMP_BINDING_2"/>
    <property type="match status" value="1"/>
</dbReference>
<dbReference type="EMBL" id="KB632263">
    <property type="protein sequence ID" value="ERL90913.1"/>
    <property type="molecule type" value="Genomic_DNA"/>
</dbReference>
<feature type="domain" description="Cyclic nucleotide-binding" evidence="1">
    <location>
        <begin position="82"/>
        <end position="183"/>
    </location>
</feature>
<dbReference type="Gene3D" id="1.10.287.630">
    <property type="entry name" value="Helix hairpin bin"/>
    <property type="match status" value="1"/>
</dbReference>
<dbReference type="PANTHER" id="PTHR45689:SF14">
    <property type="entry name" value="CYCLIC NUCLEOTIDE-GATED CATION CHANNEL SUBUNIT A-LIKE PROTEIN"/>
    <property type="match status" value="1"/>
</dbReference>
<dbReference type="GO" id="GO:0035725">
    <property type="term" value="P:sodium ion transmembrane transport"/>
    <property type="evidence" value="ECO:0007669"/>
    <property type="project" value="TreeGrafter"/>
</dbReference>
<dbReference type="Gene3D" id="2.60.120.10">
    <property type="entry name" value="Jelly Rolls"/>
    <property type="match status" value="1"/>
</dbReference>
<organism evidence="2">
    <name type="scientific">Dendroctonus ponderosae</name>
    <name type="common">Mountain pine beetle</name>
    <dbReference type="NCBI Taxonomy" id="77166"/>
    <lineage>
        <taxon>Eukaryota</taxon>
        <taxon>Metazoa</taxon>
        <taxon>Ecdysozoa</taxon>
        <taxon>Arthropoda</taxon>
        <taxon>Hexapoda</taxon>
        <taxon>Insecta</taxon>
        <taxon>Pterygota</taxon>
        <taxon>Neoptera</taxon>
        <taxon>Endopterygota</taxon>
        <taxon>Coleoptera</taxon>
        <taxon>Polyphaga</taxon>
        <taxon>Cucujiformia</taxon>
        <taxon>Curculionidae</taxon>
        <taxon>Scolytinae</taxon>
        <taxon>Dendroctonus</taxon>
    </lineage>
</organism>
<dbReference type="SMART" id="SM00100">
    <property type="entry name" value="cNMP"/>
    <property type="match status" value="1"/>
</dbReference>
<dbReference type="InterPro" id="IPR051413">
    <property type="entry name" value="K/Na_HCN_channel"/>
</dbReference>
<dbReference type="GO" id="GO:0005249">
    <property type="term" value="F:voltage-gated potassium channel activity"/>
    <property type="evidence" value="ECO:0007669"/>
    <property type="project" value="TreeGrafter"/>
</dbReference>
<feature type="non-terminal residue" evidence="2">
    <location>
        <position position="1"/>
    </location>
</feature>
<dbReference type="GO" id="GO:0003254">
    <property type="term" value="P:regulation of membrane depolarization"/>
    <property type="evidence" value="ECO:0007669"/>
    <property type="project" value="TreeGrafter"/>
</dbReference>
<sequence>MEIMKGKTSASHKYVEMERQLKDYMRHKQLPMQMRSRILIYYEFRFQKSYFRENEILDTISEQLRQEINMHACRKLVENVIFFRNLPINLLVRIISCLRIEVYLVNDIIIKANTPGTSMYFISTGTVAIYTKSGKEDGSHFGEIALIIKGTLRTASVIAVEVSEIYRLDQKDFVKAINPYPDLLANIQHIAAERMEVASMLDDYNKKEHSTKR</sequence>
<dbReference type="InterPro" id="IPR018490">
    <property type="entry name" value="cNMP-bd_dom_sf"/>
</dbReference>
<reference evidence="2 4" key="1">
    <citation type="journal article" date="2013" name="Genome Biol.">
        <title>Draft genome of the mountain pine beetle, Dendroctonus ponderosae Hopkins, a major forest pest.</title>
        <authorList>
            <person name="Keeling C.I."/>
            <person name="Yuen M.M."/>
            <person name="Liao N.Y."/>
            <person name="Docking T.R."/>
            <person name="Chan S.K."/>
            <person name="Taylor G.A."/>
            <person name="Palmquist D.L."/>
            <person name="Jackman S.D."/>
            <person name="Nguyen A."/>
            <person name="Li M."/>
            <person name="Henderson H."/>
            <person name="Janes J.K."/>
            <person name="Zhao Y."/>
            <person name="Pandoh P."/>
            <person name="Moore R."/>
            <person name="Sperling F.A."/>
            <person name="Huber D.P."/>
            <person name="Birol I."/>
            <person name="Jones S.J."/>
            <person name="Bohlmann J."/>
        </authorList>
    </citation>
    <scope>NUCLEOTIDE SEQUENCE</scope>
</reference>
<evidence type="ECO:0000313" key="2">
    <source>
        <dbReference type="EMBL" id="ENN72781.1"/>
    </source>
</evidence>
<accession>N6TWL1</accession>
<evidence type="ECO:0000313" key="3">
    <source>
        <dbReference type="EMBL" id="ERL90913.1"/>
    </source>
</evidence>
<evidence type="ECO:0000313" key="4">
    <source>
        <dbReference type="Proteomes" id="UP000030742"/>
    </source>
</evidence>